<reference evidence="1" key="1">
    <citation type="submission" date="2021-01" db="EMBL/GenBank/DDBJ databases">
        <title>Chromosome-level genome assembly of a human fungal pathogen reveals clustering of transcriptionally co-regulated genes.</title>
        <authorList>
            <person name="Voorhies M."/>
            <person name="Cohen S."/>
            <person name="Shea T.P."/>
            <person name="Petrus S."/>
            <person name="Munoz J.F."/>
            <person name="Poplawski S."/>
            <person name="Goldman W.E."/>
            <person name="Michael T."/>
            <person name="Cuomo C.A."/>
            <person name="Sil A."/>
            <person name="Beyhan S."/>
        </authorList>
    </citation>
    <scope>NUCLEOTIDE SEQUENCE</scope>
    <source>
        <strain evidence="1">H88</strain>
    </source>
</reference>
<protein>
    <submittedName>
        <fullName evidence="1">Uncharacterized protein</fullName>
    </submittedName>
</protein>
<dbReference type="Proteomes" id="UP000663419">
    <property type="component" value="Chromosome 3"/>
</dbReference>
<dbReference type="EMBL" id="CP069104">
    <property type="protein sequence ID" value="QSS54644.1"/>
    <property type="molecule type" value="Genomic_DNA"/>
</dbReference>
<sequence>MAVTSVASSYQKKYEYKNKTPSDLSGIFALQQAGASRFIRSFYDHVMSSQMNGRMNKHMIAMRCNAPRPHALPA</sequence>
<name>A0A8A1LQE6_AJEC8</name>
<evidence type="ECO:0000313" key="1">
    <source>
        <dbReference type="EMBL" id="QSS54644.1"/>
    </source>
</evidence>
<accession>A0A8A1LQE6</accession>
<dbReference type="VEuPathDB" id="FungiDB:I7I53_02269"/>
<evidence type="ECO:0000313" key="2">
    <source>
        <dbReference type="Proteomes" id="UP000663419"/>
    </source>
</evidence>
<organism evidence="1 2">
    <name type="scientific">Ajellomyces capsulatus (strain H88)</name>
    <name type="common">Darling's disease fungus</name>
    <name type="synonym">Histoplasma capsulatum</name>
    <dbReference type="NCBI Taxonomy" id="544711"/>
    <lineage>
        <taxon>Eukaryota</taxon>
        <taxon>Fungi</taxon>
        <taxon>Dikarya</taxon>
        <taxon>Ascomycota</taxon>
        <taxon>Pezizomycotina</taxon>
        <taxon>Eurotiomycetes</taxon>
        <taxon>Eurotiomycetidae</taxon>
        <taxon>Onygenales</taxon>
        <taxon>Ajellomycetaceae</taxon>
        <taxon>Histoplasma</taxon>
    </lineage>
</organism>
<proteinExistence type="predicted"/>
<gene>
    <name evidence="1" type="ORF">I7I53_02269</name>
</gene>
<dbReference type="AlphaFoldDB" id="A0A8A1LQE6"/>